<dbReference type="PANTHER" id="PTHR33627">
    <property type="entry name" value="TRANSPOSASE"/>
    <property type="match status" value="1"/>
</dbReference>
<keyword evidence="4" id="KW-1185">Reference proteome</keyword>
<dbReference type="PANTHER" id="PTHR33627:SF1">
    <property type="entry name" value="TRANSPOSASE"/>
    <property type="match status" value="1"/>
</dbReference>
<dbReference type="InterPro" id="IPR012337">
    <property type="entry name" value="RNaseH-like_sf"/>
</dbReference>
<accession>A0A1G7EKU5</accession>
<name>A0A1G7EKU5_9PROT</name>
<dbReference type="NCBIfam" id="NF033540">
    <property type="entry name" value="transpos_IS701"/>
    <property type="match status" value="1"/>
</dbReference>
<dbReference type="STRING" id="938405.SAMN02927895_05317"/>
<dbReference type="Pfam" id="PF13546">
    <property type="entry name" value="DDE_5"/>
    <property type="match status" value="1"/>
</dbReference>
<sequence>MTGASFEVALELWASSLREAKARMRPLFLQERMARSAGLFLDGLLGAERRKTGWMRAEAAGDPGPWRQQAILGRGRWEADALRDVVREYALETLGDADAVLVVDETGFLKQGKLSCGVARQYTGSAGKITNCQIGVFLAYVSRHGHALIDRALYLPKAWTNDPARRAAAHVPEEVEFATKPRIARTMVERAIEAGVPFAWVAADTVYGVSEIEMALRRAGRGYVLGVTGAHDFNSWIGKPEVVGSAAEIAAALPSSAWRRLSAGEGTKGPRLHDWAYLELADLEADAYVSGYEGLWTRGLLIRRHVADGELAYFTTWCPTGTSLETLVAVEGRRWAIEDAFETAKNELGLDHNETRSWHGWHRHISLVMLAFAVLTVARHRANAAAEQTPPRVSRAARRSSAGPFRRSGASQDVSASAASDPRSSSPGQSGAVPIRPASNALI</sequence>
<dbReference type="EMBL" id="FMZX01000081">
    <property type="protein sequence ID" value="SDE64036.1"/>
    <property type="molecule type" value="Genomic_DNA"/>
</dbReference>
<reference evidence="3 4" key="1">
    <citation type="submission" date="2016-10" db="EMBL/GenBank/DDBJ databases">
        <authorList>
            <person name="de Groot N.N."/>
        </authorList>
    </citation>
    <scope>NUCLEOTIDE SEQUENCE [LARGE SCALE GENOMIC DNA]</scope>
    <source>
        <strain evidence="3 4">CPCC 100156</strain>
    </source>
</reference>
<organism evidence="3 4">
    <name type="scientific">Belnapia rosea</name>
    <dbReference type="NCBI Taxonomy" id="938405"/>
    <lineage>
        <taxon>Bacteria</taxon>
        <taxon>Pseudomonadati</taxon>
        <taxon>Pseudomonadota</taxon>
        <taxon>Alphaproteobacteria</taxon>
        <taxon>Acetobacterales</taxon>
        <taxon>Roseomonadaceae</taxon>
        <taxon>Belnapia</taxon>
    </lineage>
</organism>
<feature type="region of interest" description="Disordered" evidence="1">
    <location>
        <begin position="383"/>
        <end position="443"/>
    </location>
</feature>
<dbReference type="SUPFAM" id="SSF53098">
    <property type="entry name" value="Ribonuclease H-like"/>
    <property type="match status" value="1"/>
</dbReference>
<evidence type="ECO:0000259" key="2">
    <source>
        <dbReference type="Pfam" id="PF13546"/>
    </source>
</evidence>
<evidence type="ECO:0000256" key="1">
    <source>
        <dbReference type="SAM" id="MobiDB-lite"/>
    </source>
</evidence>
<feature type="compositionally biased region" description="Low complexity" evidence="1">
    <location>
        <begin position="390"/>
        <end position="427"/>
    </location>
</feature>
<evidence type="ECO:0000313" key="3">
    <source>
        <dbReference type="EMBL" id="SDE64036.1"/>
    </source>
</evidence>
<protein>
    <submittedName>
        <fullName evidence="3">SRSO17 transposase</fullName>
    </submittedName>
</protein>
<gene>
    <name evidence="3" type="ORF">SAMN04487779_10812</name>
</gene>
<evidence type="ECO:0000313" key="4">
    <source>
        <dbReference type="Proteomes" id="UP000198925"/>
    </source>
</evidence>
<feature type="domain" description="Transposase IS701-like DDE" evidence="2">
    <location>
        <begin position="30"/>
        <end position="230"/>
    </location>
</feature>
<dbReference type="InterPro" id="IPR039365">
    <property type="entry name" value="IS701-like"/>
</dbReference>
<proteinExistence type="predicted"/>
<dbReference type="Proteomes" id="UP000198925">
    <property type="component" value="Unassembled WGS sequence"/>
</dbReference>
<dbReference type="AlphaFoldDB" id="A0A1G7EKU5"/>
<dbReference type="InterPro" id="IPR038721">
    <property type="entry name" value="IS701-like_DDE_dom"/>
</dbReference>